<evidence type="ECO:0000259" key="1">
    <source>
        <dbReference type="SMART" id="SM00829"/>
    </source>
</evidence>
<organism evidence="2 3">
    <name type="scientific">Burkholderia vietnamiensis</name>
    <dbReference type="NCBI Taxonomy" id="60552"/>
    <lineage>
        <taxon>Bacteria</taxon>
        <taxon>Pseudomonadati</taxon>
        <taxon>Pseudomonadota</taxon>
        <taxon>Betaproteobacteria</taxon>
        <taxon>Burkholderiales</taxon>
        <taxon>Burkholderiaceae</taxon>
        <taxon>Burkholderia</taxon>
        <taxon>Burkholderia cepacia complex</taxon>
    </lineage>
</organism>
<dbReference type="PANTHER" id="PTHR11695:SF294">
    <property type="entry name" value="RETICULON-4-INTERACTING PROTEIN 1, MITOCHONDRIAL"/>
    <property type="match status" value="1"/>
</dbReference>
<dbReference type="Pfam" id="PF13602">
    <property type="entry name" value="ADH_zinc_N_2"/>
    <property type="match status" value="1"/>
</dbReference>
<dbReference type="InterPro" id="IPR020843">
    <property type="entry name" value="ER"/>
</dbReference>
<accession>A0AA44Y7B5</accession>
<dbReference type="SMART" id="SM00829">
    <property type="entry name" value="PKS_ER"/>
    <property type="match status" value="1"/>
</dbReference>
<dbReference type="AlphaFoldDB" id="A0AA44Y7B5"/>
<dbReference type="CDD" id="cd05289">
    <property type="entry name" value="MDR_like_2"/>
    <property type="match status" value="1"/>
</dbReference>
<dbReference type="PANTHER" id="PTHR11695">
    <property type="entry name" value="ALCOHOL DEHYDROGENASE RELATED"/>
    <property type="match status" value="1"/>
</dbReference>
<gene>
    <name evidence="2" type="ORF">C6T65_05435</name>
</gene>
<dbReference type="Pfam" id="PF08240">
    <property type="entry name" value="ADH_N"/>
    <property type="match status" value="1"/>
</dbReference>
<proteinExistence type="predicted"/>
<comment type="caution">
    <text evidence="2">The sequence shown here is derived from an EMBL/GenBank/DDBJ whole genome shotgun (WGS) entry which is preliminary data.</text>
</comment>
<feature type="domain" description="Enoyl reductase (ER)" evidence="1">
    <location>
        <begin position="10"/>
        <end position="302"/>
    </location>
</feature>
<dbReference type="SUPFAM" id="SSF51735">
    <property type="entry name" value="NAD(P)-binding Rossmann-fold domains"/>
    <property type="match status" value="1"/>
</dbReference>
<dbReference type="EMBL" id="PVHK01000038">
    <property type="protein sequence ID" value="PRH43337.1"/>
    <property type="molecule type" value="Genomic_DNA"/>
</dbReference>
<dbReference type="InterPro" id="IPR011032">
    <property type="entry name" value="GroES-like_sf"/>
</dbReference>
<dbReference type="InterPro" id="IPR050700">
    <property type="entry name" value="YIM1/Zinc_Alcohol_DH_Fams"/>
</dbReference>
<dbReference type="InterPro" id="IPR013154">
    <property type="entry name" value="ADH-like_N"/>
</dbReference>
<name>A0AA44Y7B5_BURVI</name>
<dbReference type="Proteomes" id="UP000237632">
    <property type="component" value="Unassembled WGS sequence"/>
</dbReference>
<protein>
    <submittedName>
        <fullName evidence="2">NADP-dependent oxidoreductase</fullName>
    </submittedName>
</protein>
<dbReference type="Gene3D" id="3.90.180.10">
    <property type="entry name" value="Medium-chain alcohol dehydrogenases, catalytic domain"/>
    <property type="match status" value="1"/>
</dbReference>
<evidence type="ECO:0000313" key="2">
    <source>
        <dbReference type="EMBL" id="PRH43337.1"/>
    </source>
</evidence>
<dbReference type="GO" id="GO:0016491">
    <property type="term" value="F:oxidoreductase activity"/>
    <property type="evidence" value="ECO:0007669"/>
    <property type="project" value="InterPro"/>
</dbReference>
<dbReference type="InterPro" id="IPR036291">
    <property type="entry name" value="NAD(P)-bd_dom_sf"/>
</dbReference>
<dbReference type="Gene3D" id="3.40.50.720">
    <property type="entry name" value="NAD(P)-binding Rossmann-like Domain"/>
    <property type="match status" value="1"/>
</dbReference>
<dbReference type="SUPFAM" id="SSF50129">
    <property type="entry name" value="GroES-like"/>
    <property type="match status" value="1"/>
</dbReference>
<sequence>MKAAVVTTFGHPDVVSIGSTALRDMRPDEAIVRIEAAAANPLDLKIVAGYMQQVFPVALPYTPGTDFSGVVEAIGEHVTHLQPGDRVFGRSAPSAGGAFAQQLVIAAAELCAIPAGMSFEQAASLPTTFGTARQALFDSGRLQRGQRVLIHAAAGGVGSMAVQQAHLAGAYVIATASAGNIELVKSLGADEVIDYRTQDFAQMRNIDLVLDPIGGETLEKSWAVLREGGRIATLVEFGIASRNGRIGEAVFFGSATPSLPEAVRQFRAGQLQIVIDSIFPLEDTRAALEKLATGHTRGKVLIRTRI</sequence>
<evidence type="ECO:0000313" key="3">
    <source>
        <dbReference type="Proteomes" id="UP000237632"/>
    </source>
</evidence>
<reference evidence="2 3" key="1">
    <citation type="submission" date="2018-03" db="EMBL/GenBank/DDBJ databases">
        <authorList>
            <person name="Nguyen K."/>
            <person name="Fouts D."/>
            <person name="Sutton G."/>
        </authorList>
    </citation>
    <scope>NUCLEOTIDE SEQUENCE [LARGE SCALE GENOMIC DNA]</scope>
    <source>
        <strain evidence="2 3">AU3578</strain>
    </source>
</reference>